<dbReference type="FunFam" id="3.30.420.10:FF:000089">
    <property type="entry name" value="Ribonuclease H"/>
    <property type="match status" value="1"/>
</dbReference>
<comment type="function">
    <text evidence="2 11">Endonuclease that specifically degrades the RNA of RNA-DNA hybrids.</text>
</comment>
<comment type="subunit">
    <text evidence="4 11">Monomer.</text>
</comment>
<dbReference type="InterPro" id="IPR012337">
    <property type="entry name" value="RNaseH-like_sf"/>
</dbReference>
<keyword evidence="9 11" id="KW-0378">Hydrolase</keyword>
<evidence type="ECO:0000256" key="11">
    <source>
        <dbReference type="HAMAP-Rule" id="MF_00042"/>
    </source>
</evidence>
<feature type="binding site" evidence="11">
    <location>
        <position position="85"/>
    </location>
    <ligand>
        <name>Mg(2+)</name>
        <dbReference type="ChEBI" id="CHEBI:18420"/>
        <label>1</label>
    </ligand>
</feature>
<keyword evidence="8 11" id="KW-0255">Endonuclease</keyword>
<comment type="similarity">
    <text evidence="3 11">Belongs to the RNase H family.</text>
</comment>
<keyword evidence="10 11" id="KW-0460">Magnesium</keyword>
<protein>
    <recommendedName>
        <fullName evidence="5 11">Ribonuclease H</fullName>
        <shortName evidence="11">RNase H</shortName>
        <ecNumber evidence="5 11">3.1.26.4</ecNumber>
    </recommendedName>
</protein>
<sequence>MFKEVLRTKGESFLTEGREQAVEAETAAAGATLTTEGAEEEVVLYTDGACSGNPGPGGWAAILRYKGREKVLTGAEEQTTNNRMELMAVWQGLQSLKRPAKVRVYSDSAYVVNAFEQGWIERWQQNGWRTARGTDVENRDLWEAILEEWKRHEVTFIKVRGHADDDLNNRADVLAVTAMKRVKS</sequence>
<accession>A0A2R6Y461</accession>
<keyword evidence="6 11" id="KW-0540">Nuclease</keyword>
<evidence type="ECO:0000256" key="4">
    <source>
        <dbReference type="ARBA" id="ARBA00011245"/>
    </source>
</evidence>
<dbReference type="GO" id="GO:0004523">
    <property type="term" value="F:RNA-DNA hybrid ribonuclease activity"/>
    <property type="evidence" value="ECO:0007669"/>
    <property type="project" value="UniProtKB-UniRule"/>
</dbReference>
<evidence type="ECO:0000256" key="9">
    <source>
        <dbReference type="ARBA" id="ARBA00022801"/>
    </source>
</evidence>
<evidence type="ECO:0000256" key="1">
    <source>
        <dbReference type="ARBA" id="ARBA00000077"/>
    </source>
</evidence>
<dbReference type="HAMAP" id="MF_00042">
    <property type="entry name" value="RNase_H"/>
    <property type="match status" value="1"/>
</dbReference>
<feature type="binding site" evidence="11">
    <location>
        <position position="172"/>
    </location>
    <ligand>
        <name>Mg(2+)</name>
        <dbReference type="ChEBI" id="CHEBI:18420"/>
        <label>2</label>
    </ligand>
</feature>
<organism evidence="13 14">
    <name type="scientific">Candidatus Carbonibacillus altaicus</name>
    <dbReference type="NCBI Taxonomy" id="2163959"/>
    <lineage>
        <taxon>Bacteria</taxon>
        <taxon>Bacillati</taxon>
        <taxon>Bacillota</taxon>
        <taxon>Bacilli</taxon>
        <taxon>Bacillales</taxon>
        <taxon>Candidatus Carbonibacillus</taxon>
    </lineage>
</organism>
<gene>
    <name evidence="11" type="primary">rnhA</name>
    <name evidence="13" type="ORF">BSOLF_1348</name>
</gene>
<dbReference type="Pfam" id="PF00075">
    <property type="entry name" value="RNase_H"/>
    <property type="match status" value="1"/>
</dbReference>
<dbReference type="EMBL" id="PEBX01000006">
    <property type="protein sequence ID" value="PTQ57470.1"/>
    <property type="molecule type" value="Genomic_DNA"/>
</dbReference>
<dbReference type="GO" id="GO:0005737">
    <property type="term" value="C:cytoplasm"/>
    <property type="evidence" value="ECO:0007669"/>
    <property type="project" value="UniProtKB-SubCell"/>
</dbReference>
<dbReference type="NCBIfam" id="NF001236">
    <property type="entry name" value="PRK00203.1"/>
    <property type="match status" value="1"/>
</dbReference>
<feature type="binding site" evidence="11">
    <location>
        <position position="47"/>
    </location>
    <ligand>
        <name>Mg(2+)</name>
        <dbReference type="ChEBI" id="CHEBI:18420"/>
        <label>1</label>
    </ligand>
</feature>
<dbReference type="GO" id="GO:0000287">
    <property type="term" value="F:magnesium ion binding"/>
    <property type="evidence" value="ECO:0007669"/>
    <property type="project" value="UniProtKB-UniRule"/>
</dbReference>
<keyword evidence="11" id="KW-0963">Cytoplasm</keyword>
<comment type="caution">
    <text evidence="13">The sequence shown here is derived from an EMBL/GenBank/DDBJ whole genome shotgun (WGS) entry which is preliminary data.</text>
</comment>
<dbReference type="Proteomes" id="UP000244338">
    <property type="component" value="Unassembled WGS sequence"/>
</dbReference>
<dbReference type="InterPro" id="IPR002156">
    <property type="entry name" value="RNaseH_domain"/>
</dbReference>
<keyword evidence="7 11" id="KW-0479">Metal-binding</keyword>
<dbReference type="EC" id="3.1.26.4" evidence="5 11"/>
<feature type="binding site" evidence="11">
    <location>
        <position position="107"/>
    </location>
    <ligand>
        <name>Mg(2+)</name>
        <dbReference type="ChEBI" id="CHEBI:18420"/>
        <label>1</label>
    </ligand>
</feature>
<name>A0A2R6Y461_9BACL</name>
<evidence type="ECO:0000256" key="6">
    <source>
        <dbReference type="ARBA" id="ARBA00022722"/>
    </source>
</evidence>
<feature type="domain" description="RNase H type-1" evidence="12">
    <location>
        <begin position="38"/>
        <end position="180"/>
    </location>
</feature>
<comment type="subcellular location">
    <subcellularLocation>
        <location evidence="11">Cytoplasm</location>
    </subcellularLocation>
</comment>
<proteinExistence type="inferred from homology"/>
<dbReference type="GO" id="GO:0043137">
    <property type="term" value="P:DNA replication, removal of RNA primer"/>
    <property type="evidence" value="ECO:0007669"/>
    <property type="project" value="TreeGrafter"/>
</dbReference>
<dbReference type="InterPro" id="IPR022892">
    <property type="entry name" value="RNaseHI"/>
</dbReference>
<evidence type="ECO:0000313" key="13">
    <source>
        <dbReference type="EMBL" id="PTQ57470.1"/>
    </source>
</evidence>
<evidence type="ECO:0000313" key="14">
    <source>
        <dbReference type="Proteomes" id="UP000244338"/>
    </source>
</evidence>
<evidence type="ECO:0000256" key="8">
    <source>
        <dbReference type="ARBA" id="ARBA00022759"/>
    </source>
</evidence>
<dbReference type="PROSITE" id="PS50879">
    <property type="entry name" value="RNASE_H_1"/>
    <property type="match status" value="1"/>
</dbReference>
<dbReference type="GO" id="GO:0003676">
    <property type="term" value="F:nucleic acid binding"/>
    <property type="evidence" value="ECO:0007669"/>
    <property type="project" value="InterPro"/>
</dbReference>
<dbReference type="CDD" id="cd09278">
    <property type="entry name" value="RNase_HI_prokaryote_like"/>
    <property type="match status" value="1"/>
</dbReference>
<dbReference type="InterPro" id="IPR036397">
    <property type="entry name" value="RNaseH_sf"/>
</dbReference>
<evidence type="ECO:0000256" key="7">
    <source>
        <dbReference type="ARBA" id="ARBA00022723"/>
    </source>
</evidence>
<dbReference type="PANTHER" id="PTHR10642">
    <property type="entry name" value="RIBONUCLEASE H1"/>
    <property type="match status" value="1"/>
</dbReference>
<evidence type="ECO:0000256" key="5">
    <source>
        <dbReference type="ARBA" id="ARBA00012180"/>
    </source>
</evidence>
<dbReference type="Gene3D" id="3.30.420.10">
    <property type="entry name" value="Ribonuclease H-like superfamily/Ribonuclease H"/>
    <property type="match status" value="1"/>
</dbReference>
<evidence type="ECO:0000259" key="12">
    <source>
        <dbReference type="PROSITE" id="PS50879"/>
    </source>
</evidence>
<evidence type="ECO:0000256" key="10">
    <source>
        <dbReference type="ARBA" id="ARBA00022842"/>
    </source>
</evidence>
<reference evidence="14" key="1">
    <citation type="journal article" date="2018" name="Sci. Rep.">
        <title>Lignite coal burning seam in the remote Altai Mountains harbors a hydrogen-driven thermophilic microbial community.</title>
        <authorList>
            <person name="Kadnikov V.V."/>
            <person name="Mardanov A.V."/>
            <person name="Ivasenko D.A."/>
            <person name="Antsiferov D.V."/>
            <person name="Beletsky A.V."/>
            <person name="Karnachuk O.V."/>
            <person name="Ravin N.V."/>
        </authorList>
    </citation>
    <scope>NUCLEOTIDE SEQUENCE [LARGE SCALE GENOMIC DNA]</scope>
</reference>
<dbReference type="PANTHER" id="PTHR10642:SF26">
    <property type="entry name" value="RIBONUCLEASE H1"/>
    <property type="match status" value="1"/>
</dbReference>
<evidence type="ECO:0000256" key="3">
    <source>
        <dbReference type="ARBA" id="ARBA00005300"/>
    </source>
</evidence>
<dbReference type="AlphaFoldDB" id="A0A2R6Y461"/>
<dbReference type="InterPro" id="IPR050092">
    <property type="entry name" value="RNase_H"/>
</dbReference>
<dbReference type="SUPFAM" id="SSF53098">
    <property type="entry name" value="Ribonuclease H-like"/>
    <property type="match status" value="1"/>
</dbReference>
<comment type="cofactor">
    <cofactor evidence="11">
        <name>Mg(2+)</name>
        <dbReference type="ChEBI" id="CHEBI:18420"/>
    </cofactor>
    <text evidence="11">Binds 1 Mg(2+) ion per subunit. May bind a second metal ion at a regulatory site, or after substrate binding.</text>
</comment>
<comment type="catalytic activity">
    <reaction evidence="1 11">
        <text>Endonucleolytic cleavage to 5'-phosphomonoester.</text>
        <dbReference type="EC" id="3.1.26.4"/>
    </reaction>
</comment>
<evidence type="ECO:0000256" key="2">
    <source>
        <dbReference type="ARBA" id="ARBA00004065"/>
    </source>
</evidence>
<feature type="binding site" evidence="11">
    <location>
        <position position="47"/>
    </location>
    <ligand>
        <name>Mg(2+)</name>
        <dbReference type="ChEBI" id="CHEBI:18420"/>
        <label>2</label>
    </ligand>
</feature>